<evidence type="ECO:0000256" key="6">
    <source>
        <dbReference type="SAM" id="MobiDB-lite"/>
    </source>
</evidence>
<dbReference type="InterPro" id="IPR011011">
    <property type="entry name" value="Znf_FYVE_PHD"/>
</dbReference>
<gene>
    <name evidence="8" type="ORF">M9458_017497</name>
</gene>
<dbReference type="Pfam" id="PF00628">
    <property type="entry name" value="PHD"/>
    <property type="match status" value="1"/>
</dbReference>
<keyword evidence="4" id="KW-0862">Zinc</keyword>
<organism evidence="8 9">
    <name type="scientific">Cirrhinus mrigala</name>
    <name type="common">Mrigala</name>
    <dbReference type="NCBI Taxonomy" id="683832"/>
    <lineage>
        <taxon>Eukaryota</taxon>
        <taxon>Metazoa</taxon>
        <taxon>Chordata</taxon>
        <taxon>Craniata</taxon>
        <taxon>Vertebrata</taxon>
        <taxon>Euteleostomi</taxon>
        <taxon>Actinopterygii</taxon>
        <taxon>Neopterygii</taxon>
        <taxon>Teleostei</taxon>
        <taxon>Ostariophysi</taxon>
        <taxon>Cypriniformes</taxon>
        <taxon>Cyprinidae</taxon>
        <taxon>Labeoninae</taxon>
        <taxon>Labeonini</taxon>
        <taxon>Cirrhinus</taxon>
    </lineage>
</organism>
<dbReference type="GO" id="GO:0005654">
    <property type="term" value="C:nucleoplasm"/>
    <property type="evidence" value="ECO:0007669"/>
    <property type="project" value="UniProtKB-ARBA"/>
</dbReference>
<dbReference type="EMBL" id="JAMKFB020000008">
    <property type="protein sequence ID" value="KAL0185827.1"/>
    <property type="molecule type" value="Genomic_DNA"/>
</dbReference>
<feature type="region of interest" description="Disordered" evidence="6">
    <location>
        <begin position="110"/>
        <end position="143"/>
    </location>
</feature>
<name>A0ABD0QHW4_CIRMR</name>
<evidence type="ECO:0000313" key="9">
    <source>
        <dbReference type="Proteomes" id="UP001529510"/>
    </source>
</evidence>
<keyword evidence="3" id="KW-0863">Zinc-finger</keyword>
<accession>A0ABD0QHW4</accession>
<dbReference type="GO" id="GO:0032453">
    <property type="term" value="F:histone H3K4 demethylase activity"/>
    <property type="evidence" value="ECO:0007669"/>
    <property type="project" value="UniProtKB-ARBA"/>
</dbReference>
<evidence type="ECO:0000256" key="4">
    <source>
        <dbReference type="ARBA" id="ARBA00022833"/>
    </source>
</evidence>
<feature type="compositionally biased region" description="Basic and acidic residues" evidence="6">
    <location>
        <begin position="16"/>
        <end position="27"/>
    </location>
</feature>
<evidence type="ECO:0000256" key="5">
    <source>
        <dbReference type="ARBA" id="ARBA00023242"/>
    </source>
</evidence>
<dbReference type="InterPro" id="IPR042803">
    <property type="entry name" value="TCF19"/>
</dbReference>
<dbReference type="AlphaFoldDB" id="A0ABD0QHW4"/>
<keyword evidence="2" id="KW-0479">Metal-binding</keyword>
<dbReference type="GO" id="GO:0008270">
    <property type="term" value="F:zinc ion binding"/>
    <property type="evidence" value="ECO:0007669"/>
    <property type="project" value="UniProtKB-KW"/>
</dbReference>
<feature type="region of interest" description="Disordered" evidence="6">
    <location>
        <begin position="1"/>
        <end position="67"/>
    </location>
</feature>
<dbReference type="InterPro" id="IPR013083">
    <property type="entry name" value="Znf_RING/FYVE/PHD"/>
</dbReference>
<keyword evidence="5" id="KW-0539">Nucleus</keyword>
<dbReference type="PANTHER" id="PTHR15464:SF1">
    <property type="entry name" value="TRANSCRIPTION FACTOR 19"/>
    <property type="match status" value="1"/>
</dbReference>
<comment type="caution">
    <text evidence="8">The sequence shown here is derived from an EMBL/GenBank/DDBJ whole genome shotgun (WGS) entry which is preliminary data.</text>
</comment>
<sequence length="143" mass="16035">GDAITSAEKKAKRRMNREETEIRDRGIKPKNKKQRMGKEKRRERKAASVSASDVSQSEDSEEDMTQCPAENCLQPEGEEVYWVQCDCCNRWFHMICVGVSAELAAEEDYIDSDEGGNRSPTLSSSIPSPGCVTDPPRSLTYDL</sequence>
<evidence type="ECO:0000259" key="7">
    <source>
        <dbReference type="Pfam" id="PF00628"/>
    </source>
</evidence>
<dbReference type="FunFam" id="3.30.40.10:FF:000023">
    <property type="entry name" value="Lysine (K)-specific demethylase 5A"/>
    <property type="match status" value="1"/>
</dbReference>
<proteinExistence type="predicted"/>
<dbReference type="SUPFAM" id="SSF57903">
    <property type="entry name" value="FYVE/PHD zinc finger"/>
    <property type="match status" value="1"/>
</dbReference>
<dbReference type="PANTHER" id="PTHR15464">
    <property type="entry name" value="TRANSCRIPTION FACTOR 19"/>
    <property type="match status" value="1"/>
</dbReference>
<protein>
    <recommendedName>
        <fullName evidence="7">PHD-type domain-containing protein</fullName>
    </recommendedName>
</protein>
<feature type="non-terminal residue" evidence="8">
    <location>
        <position position="1"/>
    </location>
</feature>
<feature type="domain" description="PHD-type" evidence="7">
    <location>
        <begin position="72"/>
        <end position="103"/>
    </location>
</feature>
<evidence type="ECO:0000256" key="3">
    <source>
        <dbReference type="ARBA" id="ARBA00022771"/>
    </source>
</evidence>
<evidence type="ECO:0000256" key="1">
    <source>
        <dbReference type="ARBA" id="ARBA00004123"/>
    </source>
</evidence>
<dbReference type="InterPro" id="IPR019787">
    <property type="entry name" value="Znf_PHD-finger"/>
</dbReference>
<feature type="compositionally biased region" description="Basic residues" evidence="6">
    <location>
        <begin position="28"/>
        <end position="44"/>
    </location>
</feature>
<dbReference type="Gene3D" id="3.30.40.10">
    <property type="entry name" value="Zinc/RING finger domain, C3HC4 (zinc finger)"/>
    <property type="match status" value="1"/>
</dbReference>
<dbReference type="Proteomes" id="UP001529510">
    <property type="component" value="Unassembled WGS sequence"/>
</dbReference>
<evidence type="ECO:0000256" key="2">
    <source>
        <dbReference type="ARBA" id="ARBA00022723"/>
    </source>
</evidence>
<feature type="compositionally biased region" description="Polar residues" evidence="6">
    <location>
        <begin position="118"/>
        <end position="127"/>
    </location>
</feature>
<keyword evidence="9" id="KW-1185">Reference proteome</keyword>
<evidence type="ECO:0000313" key="8">
    <source>
        <dbReference type="EMBL" id="KAL0185827.1"/>
    </source>
</evidence>
<reference evidence="8 9" key="1">
    <citation type="submission" date="2024-05" db="EMBL/GenBank/DDBJ databases">
        <title>Genome sequencing and assembly of Indian major carp, Cirrhinus mrigala (Hamilton, 1822).</title>
        <authorList>
            <person name="Mohindra V."/>
            <person name="Chowdhury L.M."/>
            <person name="Lal K."/>
            <person name="Jena J.K."/>
        </authorList>
    </citation>
    <scope>NUCLEOTIDE SEQUENCE [LARGE SCALE GENOMIC DNA]</scope>
    <source>
        <strain evidence="8">CM1030</strain>
        <tissue evidence="8">Blood</tissue>
    </source>
</reference>
<comment type="subcellular location">
    <subcellularLocation>
        <location evidence="1">Nucleus</location>
    </subcellularLocation>
</comment>